<feature type="domain" description="ABC transmembrane type-1" evidence="10">
    <location>
        <begin position="34"/>
        <end position="325"/>
    </location>
</feature>
<evidence type="ECO:0000256" key="1">
    <source>
        <dbReference type="ARBA" id="ARBA00004141"/>
    </source>
</evidence>
<keyword evidence="2 8" id="KW-0812">Transmembrane</keyword>
<dbReference type="OrthoDB" id="6500128at2759"/>
<evidence type="ECO:0000256" key="7">
    <source>
        <dbReference type="SAM" id="MobiDB-lite"/>
    </source>
</evidence>
<dbReference type="Gene3D" id="3.40.50.300">
    <property type="entry name" value="P-loop containing nucleotide triphosphate hydrolases"/>
    <property type="match status" value="2"/>
</dbReference>
<feature type="transmembrane region" description="Helical" evidence="8">
    <location>
        <begin position="77"/>
        <end position="105"/>
    </location>
</feature>
<feature type="region of interest" description="Disordered" evidence="7">
    <location>
        <begin position="1"/>
        <end position="20"/>
    </location>
</feature>
<dbReference type="GO" id="GO:0090374">
    <property type="term" value="P:oligopeptide export from mitochondrion"/>
    <property type="evidence" value="ECO:0007669"/>
    <property type="project" value="TreeGrafter"/>
</dbReference>
<dbReference type="GO" id="GO:0015421">
    <property type="term" value="F:ABC-type oligopeptide transporter activity"/>
    <property type="evidence" value="ECO:0007669"/>
    <property type="project" value="TreeGrafter"/>
</dbReference>
<evidence type="ECO:0000256" key="2">
    <source>
        <dbReference type="ARBA" id="ARBA00022692"/>
    </source>
</evidence>
<dbReference type="CDD" id="cd18578">
    <property type="entry name" value="ABC_6TM_Pgp_ABCB1_D2_like"/>
    <property type="match status" value="1"/>
</dbReference>
<comment type="subcellular location">
    <subcellularLocation>
        <location evidence="1">Membrane</location>
        <topology evidence="1">Multi-pass membrane protein</topology>
    </subcellularLocation>
</comment>
<dbReference type="EMBL" id="CP089281">
    <property type="protein sequence ID" value="USP82473.1"/>
    <property type="molecule type" value="Genomic_DNA"/>
</dbReference>
<dbReference type="InterPro" id="IPR011527">
    <property type="entry name" value="ABC1_TM_dom"/>
</dbReference>
<dbReference type="PROSITE" id="PS50893">
    <property type="entry name" value="ABC_TRANSPORTER_2"/>
    <property type="match status" value="2"/>
</dbReference>
<dbReference type="GO" id="GO:0005743">
    <property type="term" value="C:mitochondrial inner membrane"/>
    <property type="evidence" value="ECO:0007669"/>
    <property type="project" value="TreeGrafter"/>
</dbReference>
<dbReference type="PANTHER" id="PTHR43394">
    <property type="entry name" value="ATP-DEPENDENT PERMEASE MDL1, MITOCHONDRIAL"/>
    <property type="match status" value="1"/>
</dbReference>
<feature type="compositionally biased region" description="Low complexity" evidence="7">
    <location>
        <begin position="699"/>
        <end position="710"/>
    </location>
</feature>
<dbReference type="SUPFAM" id="SSF90123">
    <property type="entry name" value="ABC transporter transmembrane region"/>
    <property type="match status" value="2"/>
</dbReference>
<keyword evidence="6 8" id="KW-0472">Membrane</keyword>
<feature type="transmembrane region" description="Helical" evidence="8">
    <location>
        <begin position="818"/>
        <end position="839"/>
    </location>
</feature>
<keyword evidence="4" id="KW-0067">ATP-binding</keyword>
<dbReference type="Proteomes" id="UP001056012">
    <property type="component" value="Chromosome 8"/>
</dbReference>
<evidence type="ECO:0000259" key="10">
    <source>
        <dbReference type="PROSITE" id="PS50929"/>
    </source>
</evidence>
<evidence type="ECO:0000256" key="8">
    <source>
        <dbReference type="SAM" id="Phobius"/>
    </source>
</evidence>
<evidence type="ECO:0000256" key="6">
    <source>
        <dbReference type="ARBA" id="ARBA00023136"/>
    </source>
</evidence>
<feature type="transmembrane region" description="Helical" evidence="8">
    <location>
        <begin position="303"/>
        <end position="323"/>
    </location>
</feature>
<feature type="transmembrane region" description="Helical" evidence="8">
    <location>
        <begin position="895"/>
        <end position="914"/>
    </location>
</feature>
<dbReference type="InterPro" id="IPR003439">
    <property type="entry name" value="ABC_transporter-like_ATP-bd"/>
</dbReference>
<keyword evidence="5 8" id="KW-1133">Transmembrane helix</keyword>
<dbReference type="InterPro" id="IPR039421">
    <property type="entry name" value="Type_1_exporter"/>
</dbReference>
<keyword evidence="3" id="KW-0547">Nucleotide-binding</keyword>
<sequence>MMTTPPSNGTSENESATAQTDEEQRYISKVGWKGGIVSTTVAALTMPTFAIVYGFIFEQYTLYGAGSVDNHTLMSNMSRYCVVLAAICALNWASNSFHYFCFLTFSELQARSARNKIFNALIEKDMAWFDTRSIGMAAFLPTVRAYIDELQLSVSAPLGETFQASIEILASLVVAFYLSWKLTLVLISGFPILYLIAALIENRQSLCAHQQSEKLHSALKYITTAISSIETVKCFNGEQYELRNFKTAAGLAARLYRSVANFRSMQIGLMQFFTISIFVQGFWYGKRLVDTGEGSAADILTTFWAVLMAMSGLSAAMPQLIVLTKGRVAGANLAMLVKQIPACDQQLELQGQTKPKRCIGDIEFKKVTFSYPSRTKDVAIRDVSIFIPAGETTFVIGKSGSGKSTLGQLLVRFYQPSSGEIILDGTSLEQLDVQWLRSNITLVEQHSVLFNDTICNNIAMGKPDETLHMWDILDTIKFSMLEEVMRGLPDGLDTKLGANGGSLSGGQRQRLALARAKIRDTPVLILDESTSALDCFTRAEIFESIRSWRKGKTTLVITHDISQIEFTDFVYLLSNGEVVQEGYRKDLETQNGFFQDFLNSLKEENEDELKEYAHDVHSWSSYLEENRLSRASNRHSFVTRRRSIKRPQGYEVDQADIWSKEFRLSLDSLGWQRMSQCESDQRDISLSKEVGWRPKSILSVQSPSSSRPYSQAFPTPNSLPPRPESRKGHQRHDQILSKIRHKAVSDEDDNSTDSLSIQEILLSVWPAVNWRSRAMICGAFICTVIHSVCTPLFAWVFAQLLGTFQEPASQGNNKARNFALAILAVATADGLSKYLMFFLSDSVAQAWSLSLKTEAMRRILMQPREFFDKEENSTLRLAETLDHFAEEARNLPGRFACIVSAIMLMIAISIVWSMVISWKLALVALAMGPILFAITKCNNMISNRWEKLSSEADDKVGEILNETFINIRTVRCLGLENHFRTKYKDATTTSVRVGIKRAIYCGSTYGLAFTSVIFLAILMYWYGALLMSRGEHTANTVQACFLILMMSVNYVSSLAQWITQINISRNAGTRLLRLARLPTNSHELVGHVPIQSVGTISFKNVTFTYPTRKDVPVLKNVSFTIPQGSCTAIVGSSGSGKSTIASLLLKLYQTDQPYLSWCTSRLSISNHEIKSLHTPSLRSRIALVSQTPVIFPGTIAQNIVYGLSPSSPEASIDSIRAAADAAGISDFIDSLSQGYNTLIGDGGTGLSGGQAQRLAIARALVRKPDVLVLDEATSALDVTSANVIRETVLRLVGRARQGRGITVVVITHAREMMAIAEHVVVLDQGRVVEQGSFQELRNRRGGAFGKMLRGEMM</sequence>
<dbReference type="PROSITE" id="PS50929">
    <property type="entry name" value="ABC_TM1F"/>
    <property type="match status" value="2"/>
</dbReference>
<feature type="domain" description="ABC transporter" evidence="9">
    <location>
        <begin position="362"/>
        <end position="600"/>
    </location>
</feature>
<evidence type="ECO:0000313" key="12">
    <source>
        <dbReference type="Proteomes" id="UP001056012"/>
    </source>
</evidence>
<evidence type="ECO:0000313" key="11">
    <source>
        <dbReference type="EMBL" id="USP82473.1"/>
    </source>
</evidence>
<protein>
    <submittedName>
        <fullName evidence="11">ABC transporter</fullName>
    </submittedName>
</protein>
<keyword evidence="12" id="KW-1185">Reference proteome</keyword>
<dbReference type="Gene3D" id="1.20.1560.10">
    <property type="entry name" value="ABC transporter type 1, transmembrane domain"/>
    <property type="match status" value="2"/>
</dbReference>
<reference evidence="11" key="1">
    <citation type="submission" date="2021-12" db="EMBL/GenBank/DDBJ databases">
        <title>Curvularia clavata genome.</title>
        <authorList>
            <person name="Cao Y."/>
        </authorList>
    </citation>
    <scope>NUCLEOTIDE SEQUENCE</scope>
    <source>
        <strain evidence="11">Yc1106</strain>
    </source>
</reference>
<feature type="compositionally biased region" description="Basic and acidic residues" evidence="7">
    <location>
        <begin position="723"/>
        <end position="733"/>
    </location>
</feature>
<dbReference type="FunFam" id="3.40.50.300:FF:003218">
    <property type="entry name" value="ABC a-pheromone efflux pump AtrD"/>
    <property type="match status" value="1"/>
</dbReference>
<dbReference type="FunFam" id="3.40.50.300:FF:001471">
    <property type="entry name" value="P-loop containing nucleoside triphosphate hydrolase protein"/>
    <property type="match status" value="1"/>
</dbReference>
<organism evidence="11 12">
    <name type="scientific">Curvularia clavata</name>
    <dbReference type="NCBI Taxonomy" id="95742"/>
    <lineage>
        <taxon>Eukaryota</taxon>
        <taxon>Fungi</taxon>
        <taxon>Dikarya</taxon>
        <taxon>Ascomycota</taxon>
        <taxon>Pezizomycotina</taxon>
        <taxon>Dothideomycetes</taxon>
        <taxon>Pleosporomycetidae</taxon>
        <taxon>Pleosporales</taxon>
        <taxon>Pleosporineae</taxon>
        <taxon>Pleosporaceae</taxon>
        <taxon>Curvularia</taxon>
    </lineage>
</organism>
<dbReference type="InterPro" id="IPR017871">
    <property type="entry name" value="ABC_transporter-like_CS"/>
</dbReference>
<feature type="transmembrane region" description="Helical" evidence="8">
    <location>
        <begin position="774"/>
        <end position="798"/>
    </location>
</feature>
<evidence type="ECO:0000259" key="9">
    <source>
        <dbReference type="PROSITE" id="PS50893"/>
    </source>
</evidence>
<feature type="region of interest" description="Disordered" evidence="7">
    <location>
        <begin position="699"/>
        <end position="733"/>
    </location>
</feature>
<feature type="compositionally biased region" description="Polar residues" evidence="7">
    <location>
        <begin position="1"/>
        <end position="19"/>
    </location>
</feature>
<feature type="transmembrane region" description="Helical" evidence="8">
    <location>
        <begin position="264"/>
        <end position="283"/>
    </location>
</feature>
<dbReference type="Pfam" id="PF00664">
    <property type="entry name" value="ABC_membrane"/>
    <property type="match status" value="2"/>
</dbReference>
<dbReference type="VEuPathDB" id="FungiDB:yc1106_09747"/>
<proteinExistence type="predicted"/>
<dbReference type="PANTHER" id="PTHR43394:SF15">
    <property type="entry name" value="ALPHA-FACTOR-TRANSPORTING ATPASE"/>
    <property type="match status" value="1"/>
</dbReference>
<dbReference type="InterPro" id="IPR003593">
    <property type="entry name" value="AAA+_ATPase"/>
</dbReference>
<dbReference type="SUPFAM" id="SSF52540">
    <property type="entry name" value="P-loop containing nucleoside triphosphate hydrolases"/>
    <property type="match status" value="2"/>
</dbReference>
<feature type="transmembrane region" description="Helical" evidence="8">
    <location>
        <begin position="920"/>
        <end position="937"/>
    </location>
</feature>
<accession>A0A9Q8ZLZ3</accession>
<evidence type="ECO:0000256" key="5">
    <source>
        <dbReference type="ARBA" id="ARBA00022989"/>
    </source>
</evidence>
<feature type="transmembrane region" description="Helical" evidence="8">
    <location>
        <begin position="1036"/>
        <end position="1055"/>
    </location>
</feature>
<feature type="transmembrane region" description="Helical" evidence="8">
    <location>
        <begin position="1005"/>
        <end position="1024"/>
    </location>
</feature>
<dbReference type="GO" id="GO:0005524">
    <property type="term" value="F:ATP binding"/>
    <property type="evidence" value="ECO:0007669"/>
    <property type="project" value="UniProtKB-KW"/>
</dbReference>
<dbReference type="InterPro" id="IPR027417">
    <property type="entry name" value="P-loop_NTPase"/>
</dbReference>
<name>A0A9Q8ZLZ3_CURCL</name>
<feature type="transmembrane region" description="Helical" evidence="8">
    <location>
        <begin position="35"/>
        <end position="57"/>
    </location>
</feature>
<evidence type="ECO:0000256" key="4">
    <source>
        <dbReference type="ARBA" id="ARBA00022840"/>
    </source>
</evidence>
<dbReference type="InterPro" id="IPR036640">
    <property type="entry name" value="ABC1_TM_sf"/>
</dbReference>
<feature type="domain" description="ABC transporter" evidence="9">
    <location>
        <begin position="1096"/>
        <end position="1349"/>
    </location>
</feature>
<gene>
    <name evidence="11" type="ORF">yc1106_09747</name>
</gene>
<feature type="domain" description="ABC transmembrane type-1" evidence="10">
    <location>
        <begin position="778"/>
        <end position="1061"/>
    </location>
</feature>
<evidence type="ECO:0000256" key="3">
    <source>
        <dbReference type="ARBA" id="ARBA00022741"/>
    </source>
</evidence>
<dbReference type="CDD" id="cd18577">
    <property type="entry name" value="ABC_6TM_Pgp_ABCB1_D1_like"/>
    <property type="match status" value="1"/>
</dbReference>
<dbReference type="PROSITE" id="PS00211">
    <property type="entry name" value="ABC_TRANSPORTER_1"/>
    <property type="match status" value="1"/>
</dbReference>
<dbReference type="SMART" id="SM00382">
    <property type="entry name" value="AAA"/>
    <property type="match status" value="2"/>
</dbReference>
<dbReference type="GO" id="GO:0016887">
    <property type="term" value="F:ATP hydrolysis activity"/>
    <property type="evidence" value="ECO:0007669"/>
    <property type="project" value="InterPro"/>
</dbReference>
<feature type="transmembrane region" description="Helical" evidence="8">
    <location>
        <begin position="167"/>
        <end position="196"/>
    </location>
</feature>
<dbReference type="Pfam" id="PF00005">
    <property type="entry name" value="ABC_tran"/>
    <property type="match status" value="2"/>
</dbReference>